<accession>A0A4Y9YW14</accession>
<feature type="region of interest" description="Disordered" evidence="1">
    <location>
        <begin position="466"/>
        <end position="499"/>
    </location>
</feature>
<dbReference type="OrthoDB" id="2758552at2759"/>
<dbReference type="EMBL" id="SEOQ01000294">
    <property type="protein sequence ID" value="TFY65927.1"/>
    <property type="molecule type" value="Genomic_DNA"/>
</dbReference>
<gene>
    <name evidence="2" type="ORF">EVG20_g5157</name>
</gene>
<comment type="caution">
    <text evidence="2">The sequence shown here is derived from an EMBL/GenBank/DDBJ whole genome shotgun (WGS) entry which is preliminary data.</text>
</comment>
<keyword evidence="3" id="KW-1185">Reference proteome</keyword>
<protein>
    <submittedName>
        <fullName evidence="2">Uncharacterized protein</fullName>
    </submittedName>
</protein>
<organism evidence="2 3">
    <name type="scientific">Dentipellis fragilis</name>
    <dbReference type="NCBI Taxonomy" id="205917"/>
    <lineage>
        <taxon>Eukaryota</taxon>
        <taxon>Fungi</taxon>
        <taxon>Dikarya</taxon>
        <taxon>Basidiomycota</taxon>
        <taxon>Agaricomycotina</taxon>
        <taxon>Agaricomycetes</taxon>
        <taxon>Russulales</taxon>
        <taxon>Hericiaceae</taxon>
        <taxon>Dentipellis</taxon>
    </lineage>
</organism>
<dbReference type="Proteomes" id="UP000298327">
    <property type="component" value="Unassembled WGS sequence"/>
</dbReference>
<proteinExistence type="predicted"/>
<feature type="compositionally biased region" description="Basic and acidic residues" evidence="1">
    <location>
        <begin position="473"/>
        <end position="489"/>
    </location>
</feature>
<dbReference type="Gene3D" id="1.20.1280.50">
    <property type="match status" value="1"/>
</dbReference>
<evidence type="ECO:0000313" key="3">
    <source>
        <dbReference type="Proteomes" id="UP000298327"/>
    </source>
</evidence>
<feature type="region of interest" description="Disordered" evidence="1">
    <location>
        <begin position="159"/>
        <end position="184"/>
    </location>
</feature>
<evidence type="ECO:0000313" key="2">
    <source>
        <dbReference type="EMBL" id="TFY65927.1"/>
    </source>
</evidence>
<feature type="compositionally biased region" description="Basic residues" evidence="1">
    <location>
        <begin position="269"/>
        <end position="283"/>
    </location>
</feature>
<feature type="region of interest" description="Disordered" evidence="1">
    <location>
        <begin position="93"/>
        <end position="137"/>
    </location>
</feature>
<sequence>MDDAKSGCGGISIESRLQEHSEDETRVTLTYFRPPQSRSRCPHSRMQRADDKIQGTSSLRHVIPISASSLQNSFAKDTASSYRSLGYRGVVVSELKPSPDGSPRRSRSVVSDSKARGVAGHPSTSRHGATYASDSQGPDIVASHRLLRRQRGILSELNASSDGRSTYAQDAAVTTRPPGDSTGIRSLRSSHGRVRLPVAAKSTPVRTRYLVDATNLSVIGVDLEEISVALTSLTTPVATALPDTTCAGPSTLELRSHGRSSSHVQLSRSPRHRASCPSARRRHPRLWSISSPPAKWTPSPKLTTDGLDKPYSYAKTKDASAKSLPPGFLGRKPKWPAVRVTVGLLPQRVNSDKLGAGSRESVVPEWSLDDFDDPGIRLEGNKQAEPPRSSSRLVPAPHFEIAAMDPTELFPSSHVSERLATSLRFRAPKVIEIVDIWLSNAPQSSSHTTCDVQILAKDPSIGFPRLLRPKQPVRREDTKRTQHGSDDVRLSTANGSSSATDLPEDVLLLIFDIVQQDWLLHWASRSTSSLAVQWMSVSHVCRHWRHTALRSARLWTMVTSVPSPLIPLFIQRSQTAPLHASLQLFDTHHATAVRQIIHIAYRLSCLYLRGSSTSMLEVLQTPSGPAPLLDMLILLASEDCRDFAATSDFVLPSDLFAGYVPRLRVLRLTGLTVTPDSPFFAETLTCLTLCGNVNEVRVPKVSLAAFIGILLRLPNLTDLAATDIISQADPGGAASLAISLIGVPLVELNKLERLGFSTAFPSVWKAFIARISAPNVRCIHLISPVTTPAELSFPFYPVSKAWPNASPSPLGLSIVGQEGDLTINGSRSCLYHDTSPPMDRLDCECFPYAASLRLDASAYGLPQLLSTLCAPLPLHAIEHLQMFYYGPEIDWVALLQPMTNLESLHVAFPRWERLLPVLSTGIIDDSGTLRMLCPKLQKLSFTSDIDESPGLFFEALAIALQVRKANGLELKELFYNRKPIPCRGPTDLVRLRQRTISLRKRIQNRISLTLM</sequence>
<feature type="compositionally biased region" description="Polar residues" evidence="1">
    <location>
        <begin position="122"/>
        <end position="136"/>
    </location>
</feature>
<feature type="region of interest" description="Disordered" evidence="1">
    <location>
        <begin position="1"/>
        <end position="55"/>
    </location>
</feature>
<feature type="compositionally biased region" description="Polar residues" evidence="1">
    <location>
        <begin position="159"/>
        <end position="168"/>
    </location>
</feature>
<dbReference type="AlphaFoldDB" id="A0A4Y9YW14"/>
<feature type="compositionally biased region" description="Basic and acidic residues" evidence="1">
    <location>
        <begin position="16"/>
        <end position="26"/>
    </location>
</feature>
<evidence type="ECO:0000256" key="1">
    <source>
        <dbReference type="SAM" id="MobiDB-lite"/>
    </source>
</evidence>
<reference evidence="2 3" key="1">
    <citation type="submission" date="2019-02" db="EMBL/GenBank/DDBJ databases">
        <title>Genome sequencing of the rare red list fungi Dentipellis fragilis.</title>
        <authorList>
            <person name="Buettner E."/>
            <person name="Kellner H."/>
        </authorList>
    </citation>
    <scope>NUCLEOTIDE SEQUENCE [LARGE SCALE GENOMIC DNA]</scope>
    <source>
        <strain evidence="2 3">DSM 105465</strain>
    </source>
</reference>
<feature type="region of interest" description="Disordered" evidence="1">
    <location>
        <begin position="252"/>
        <end position="283"/>
    </location>
</feature>
<feature type="compositionally biased region" description="Polar residues" evidence="1">
    <location>
        <begin position="259"/>
        <end position="268"/>
    </location>
</feature>
<name>A0A4Y9YW14_9AGAM</name>